<organism evidence="6">
    <name type="scientific">Sesamum radiatum</name>
    <name type="common">Black benniseed</name>
    <dbReference type="NCBI Taxonomy" id="300843"/>
    <lineage>
        <taxon>Eukaryota</taxon>
        <taxon>Viridiplantae</taxon>
        <taxon>Streptophyta</taxon>
        <taxon>Embryophyta</taxon>
        <taxon>Tracheophyta</taxon>
        <taxon>Spermatophyta</taxon>
        <taxon>Magnoliopsida</taxon>
        <taxon>eudicotyledons</taxon>
        <taxon>Gunneridae</taxon>
        <taxon>Pentapetalae</taxon>
        <taxon>asterids</taxon>
        <taxon>lamiids</taxon>
        <taxon>Lamiales</taxon>
        <taxon>Pedaliaceae</taxon>
        <taxon>Sesamum</taxon>
    </lineage>
</organism>
<comment type="caution">
    <text evidence="6">The sequence shown here is derived from an EMBL/GenBank/DDBJ whole genome shotgun (WGS) entry which is preliminary data.</text>
</comment>
<dbReference type="EMBL" id="JACGWJ010000009">
    <property type="protein sequence ID" value="KAL0399081.1"/>
    <property type="molecule type" value="Genomic_DNA"/>
</dbReference>
<keyword evidence="6" id="KW-0808">Transferase</keyword>
<evidence type="ECO:0000259" key="5">
    <source>
        <dbReference type="Pfam" id="PF08263"/>
    </source>
</evidence>
<reference evidence="6" key="2">
    <citation type="journal article" date="2024" name="Plant">
        <title>Genomic evolution and insights into agronomic trait innovations of Sesamum species.</title>
        <authorList>
            <person name="Miao H."/>
            <person name="Wang L."/>
            <person name="Qu L."/>
            <person name="Liu H."/>
            <person name="Sun Y."/>
            <person name="Le M."/>
            <person name="Wang Q."/>
            <person name="Wei S."/>
            <person name="Zheng Y."/>
            <person name="Lin W."/>
            <person name="Duan Y."/>
            <person name="Cao H."/>
            <person name="Xiong S."/>
            <person name="Wang X."/>
            <person name="Wei L."/>
            <person name="Li C."/>
            <person name="Ma Q."/>
            <person name="Ju M."/>
            <person name="Zhao R."/>
            <person name="Li G."/>
            <person name="Mu C."/>
            <person name="Tian Q."/>
            <person name="Mei H."/>
            <person name="Zhang T."/>
            <person name="Gao T."/>
            <person name="Zhang H."/>
        </authorList>
    </citation>
    <scope>NUCLEOTIDE SEQUENCE</scope>
    <source>
        <strain evidence="6">G02</strain>
    </source>
</reference>
<keyword evidence="1" id="KW-0433">Leucine-rich repeat</keyword>
<reference evidence="6" key="1">
    <citation type="submission" date="2020-06" db="EMBL/GenBank/DDBJ databases">
        <authorList>
            <person name="Li T."/>
            <person name="Hu X."/>
            <person name="Zhang T."/>
            <person name="Song X."/>
            <person name="Zhang H."/>
            <person name="Dai N."/>
            <person name="Sheng W."/>
            <person name="Hou X."/>
            <person name="Wei L."/>
        </authorList>
    </citation>
    <scope>NUCLEOTIDE SEQUENCE</scope>
    <source>
        <strain evidence="6">G02</strain>
        <tissue evidence="6">Leaf</tissue>
    </source>
</reference>
<dbReference type="InterPro" id="IPR013210">
    <property type="entry name" value="LRR_N_plant-typ"/>
</dbReference>
<protein>
    <submittedName>
        <fullName evidence="6">LRR receptor-like serine/threonine-protein kinase</fullName>
    </submittedName>
</protein>
<name>A0AAW2T2A0_SESRA</name>
<keyword evidence="6" id="KW-0675">Receptor</keyword>
<sequence>MPAPLSNPLPFHTVFSFTLLLFIASLLFLSCYSIDEQGQALLAWKNRLNDSTNALNSWNSLDQNPCTWFGIHCNSNGDVEKKFEVRRPAGALAFKFAASQVLEHSHSLISQYHRHDPERVWGLS</sequence>
<evidence type="ECO:0000256" key="4">
    <source>
        <dbReference type="SAM" id="Phobius"/>
    </source>
</evidence>
<keyword evidence="3" id="KW-0677">Repeat</keyword>
<dbReference type="InterPro" id="IPR032675">
    <property type="entry name" value="LRR_dom_sf"/>
</dbReference>
<evidence type="ECO:0000256" key="3">
    <source>
        <dbReference type="ARBA" id="ARBA00022737"/>
    </source>
</evidence>
<dbReference type="PANTHER" id="PTHR47988">
    <property type="entry name" value="SOMATIC EMBRYOGENESIS RECEPTOR KINASE 1"/>
    <property type="match status" value="1"/>
</dbReference>
<dbReference type="Gene3D" id="3.80.10.10">
    <property type="entry name" value="Ribonuclease Inhibitor"/>
    <property type="match status" value="1"/>
</dbReference>
<proteinExistence type="predicted"/>
<gene>
    <name evidence="6" type="ORF">Sradi_2251400</name>
</gene>
<keyword evidence="6" id="KW-0418">Kinase</keyword>
<keyword evidence="4" id="KW-1133">Transmembrane helix</keyword>
<evidence type="ECO:0000313" key="6">
    <source>
        <dbReference type="EMBL" id="KAL0399081.1"/>
    </source>
</evidence>
<dbReference type="GO" id="GO:0016301">
    <property type="term" value="F:kinase activity"/>
    <property type="evidence" value="ECO:0007669"/>
    <property type="project" value="UniProtKB-KW"/>
</dbReference>
<evidence type="ECO:0000256" key="1">
    <source>
        <dbReference type="ARBA" id="ARBA00022614"/>
    </source>
</evidence>
<keyword evidence="4" id="KW-0812">Transmembrane</keyword>
<dbReference type="Pfam" id="PF08263">
    <property type="entry name" value="LRRNT_2"/>
    <property type="match status" value="1"/>
</dbReference>
<evidence type="ECO:0000256" key="2">
    <source>
        <dbReference type="ARBA" id="ARBA00022729"/>
    </source>
</evidence>
<feature type="domain" description="Leucine-rich repeat-containing N-terminal plant-type" evidence="5">
    <location>
        <begin position="35"/>
        <end position="74"/>
    </location>
</feature>
<keyword evidence="4" id="KW-0472">Membrane</keyword>
<feature type="transmembrane region" description="Helical" evidence="4">
    <location>
        <begin position="12"/>
        <end position="32"/>
    </location>
</feature>
<accession>A0AAW2T2A0</accession>
<dbReference type="AlphaFoldDB" id="A0AAW2T2A0"/>
<keyword evidence="2" id="KW-0732">Signal</keyword>